<dbReference type="Gene3D" id="2.60.40.10">
    <property type="entry name" value="Immunoglobulins"/>
    <property type="match status" value="1"/>
</dbReference>
<dbReference type="InterPro" id="IPR013783">
    <property type="entry name" value="Ig-like_fold"/>
</dbReference>
<dbReference type="Pfam" id="PF13573">
    <property type="entry name" value="SprB"/>
    <property type="match status" value="2"/>
</dbReference>
<proteinExistence type="predicted"/>
<dbReference type="Gene3D" id="2.40.10.10">
    <property type="entry name" value="Trypsin-like serine proteases"/>
    <property type="match status" value="1"/>
</dbReference>
<feature type="signal peptide" evidence="1">
    <location>
        <begin position="1"/>
        <end position="23"/>
    </location>
</feature>
<dbReference type="AlphaFoldDB" id="A0A316WFH6"/>
<name>A0A316WFH6_9FLAO</name>
<feature type="chain" id="PRO_5016263147" description="T9SS C-terminal target domain-containing protein" evidence="1">
    <location>
        <begin position="24"/>
        <end position="1081"/>
    </location>
</feature>
<evidence type="ECO:0000313" key="3">
    <source>
        <dbReference type="Proteomes" id="UP000236413"/>
    </source>
</evidence>
<dbReference type="InterPro" id="IPR043504">
    <property type="entry name" value="Peptidase_S1_PA_chymotrypsin"/>
</dbReference>
<organism evidence="2 3">
    <name type="scientific">Chryseobacterium viscerum</name>
    <dbReference type="NCBI Taxonomy" id="1037377"/>
    <lineage>
        <taxon>Bacteria</taxon>
        <taxon>Pseudomonadati</taxon>
        <taxon>Bacteroidota</taxon>
        <taxon>Flavobacteriia</taxon>
        <taxon>Flavobacteriales</taxon>
        <taxon>Weeksellaceae</taxon>
        <taxon>Chryseobacterium group</taxon>
        <taxon>Chryseobacterium</taxon>
    </lineage>
</organism>
<protein>
    <recommendedName>
        <fullName evidence="4">T9SS C-terminal target domain-containing protein</fullName>
    </recommendedName>
</protein>
<evidence type="ECO:0008006" key="4">
    <source>
        <dbReference type="Google" id="ProtNLM"/>
    </source>
</evidence>
<evidence type="ECO:0000313" key="2">
    <source>
        <dbReference type="EMBL" id="PWN59123.1"/>
    </source>
</evidence>
<accession>A0A316WFH6</accession>
<dbReference type="Proteomes" id="UP000236413">
    <property type="component" value="Unassembled WGS sequence"/>
</dbReference>
<comment type="caution">
    <text evidence="2">The sequence shown here is derived from an EMBL/GenBank/DDBJ whole genome shotgun (WGS) entry which is preliminary data.</text>
</comment>
<keyword evidence="1" id="KW-0732">Signal</keyword>
<evidence type="ECO:0000256" key="1">
    <source>
        <dbReference type="SAM" id="SignalP"/>
    </source>
</evidence>
<reference evidence="2 3" key="1">
    <citation type="submission" date="2018-04" db="EMBL/GenBank/DDBJ databases">
        <title>Chryseobacterium oncorhynchi 701B-08T from rainbow trout, and Chryseobacterium viscerum 687B-08T from diseased fish.</title>
        <authorList>
            <person name="Jeong J.-J."/>
            <person name="Lee Y.J."/>
            <person name="Pathiraja D."/>
            <person name="Park B."/>
            <person name="Choi I.-G."/>
            <person name="Kim K.D."/>
        </authorList>
    </citation>
    <scope>NUCLEOTIDE SEQUENCE [LARGE SCALE GENOMIC DNA]</scope>
    <source>
        <strain evidence="2 3">687B-08</strain>
    </source>
</reference>
<sequence length="1081" mass="117546">MKRILFLLLIMNAAFLWGQGGQAEYKFELYNLRFEIKNPVKNSTSSNVTLTLKYEDNSEEQIYYRHISEEEHDEWDWNLNPPIIRSKKPVSIRTTGFVHFRSGTDAWYDQTDGLNDCNLDNYDVDTHTPRMSHITFKTRITPVHTLISLTDTGTTNTFLPSDDKVNLYARQGFAANLYGYQYSVDNVNWVDINPALSVLNKLSVSAKDIFGPNYTQYVGQNIYFRAASCLSGGTYLSVSPPVVLTLLQSAPHILTSSITPNLCSYDETGTATLNFDRTLISGETLKISLVNTVTGAAVNTGVPNGDLTTFLQTSTSYTLQNLAPGTYKLDILGTLNGSNATYTDSPTHTINFEITKPTPVTFDMTSKTDVYCFEGNDGVINLSAGGGQNQYQYYVTKDGQPFLDWTNFTSGSTTAIQNLASGVYKIKVRDSNLCMAKDPANSNLEKEMTVTITQPSAAIALPTADIEIAQPLGYGLSDGYISVRVTGGTPNTDGSYFFEWRKDSPTGILLPITQSTVDATNNPFTIRLNNLPAGNYYLTVKDKNYADATSQLGNCGIISQEFIVAQPEPLVAVIEIEKQISCNRYNDDAYQIDINGNGINDNAEDGNLKVVVTGGVGAYEYKWQILNAGIFQDIPGATQALLSNRSVGTYKIEIRDFNGNTTSAEYTFVFPAELVVTTSANTISCYNQNSGIVSATVTGGTGAMSYQWSSGDNTPTVSGLAGGNYFVLVTDSKSCSVKKNVQVIQLDQIIIADVSVQNPICFGANNGEIKTTISGGKVPYSISWSNGTNGVDNVGIPAGTYTMTVTDANGCSSSKQYTLTDPVQLTVDLGADVTLCLGDTQVYNVTINDPLATYQWKDQNGNVIGNLATITLSNAGTYTVIITDSKGCTATDSVKIKNSSEVLNPQFMLATHAYAESSVVLVNTSPTQPQAVEWIIPTSNNIQVIQKTNNLLELKFSVPGSYEIGLKGIQGECVKTFYKKVIVEENTSGVTLNPTKASNITEFTILPNPNNGVFKVLVGLSEEKPIKIKIIDMVSHEAYPAVTQPKAAYFAVPYNTSLPAGTYLVILETANEVLVKRMLVQ</sequence>
<gene>
    <name evidence="2" type="ORF">C1634_020575</name>
</gene>
<dbReference type="InterPro" id="IPR025667">
    <property type="entry name" value="SprB_repeat"/>
</dbReference>
<dbReference type="EMBL" id="PPEG02000009">
    <property type="protein sequence ID" value="PWN59123.1"/>
    <property type="molecule type" value="Genomic_DNA"/>
</dbReference>